<dbReference type="Pfam" id="PF08588">
    <property type="entry name" value="Duc1"/>
    <property type="match status" value="1"/>
</dbReference>
<gene>
    <name evidence="3" type="ORF">EXIGLDRAFT_838085</name>
</gene>
<dbReference type="InterPro" id="IPR013897">
    <property type="entry name" value="Duc1"/>
</dbReference>
<dbReference type="Proteomes" id="UP000077266">
    <property type="component" value="Unassembled WGS sequence"/>
</dbReference>
<dbReference type="PANTHER" id="PTHR34826:SF2">
    <property type="entry name" value="UPF0590 PROTEIN C409.17C"/>
    <property type="match status" value="1"/>
</dbReference>
<evidence type="ECO:0000256" key="1">
    <source>
        <dbReference type="SAM" id="MobiDB-lite"/>
    </source>
</evidence>
<accession>A0A166AAE1</accession>
<evidence type="ECO:0000313" key="4">
    <source>
        <dbReference type="Proteomes" id="UP000077266"/>
    </source>
</evidence>
<dbReference type="EMBL" id="KV426057">
    <property type="protein sequence ID" value="KZV90059.1"/>
    <property type="molecule type" value="Genomic_DNA"/>
</dbReference>
<dbReference type="PANTHER" id="PTHR34826">
    <property type="entry name" value="UPF0590 PROTEIN C409.17C"/>
    <property type="match status" value="1"/>
</dbReference>
<sequence length="308" mass="33918">MPKLRVLAGPSTRSGDLKPISINNGSSHNIKNDAFEGRVSVFLRYEDSEDVTARRNEYFEHPARRGVTWSIQVQGRFLGERNADTVLFGNTFDRPLKLPWGTNAVLSFMKYVDPTLEQDLAGAKPWALSPLVCTMPYLRHDYVDASSSPDSWPVFPAAEPLAATNTELESPYNQEPAKRRQHFTPAVLQNTTLGPTDLLTSDFCYGFLSFPSLTLKLPGGISFDCKRYWDGQPVRFVCCERTGEGGSIGPGRVFWCVSFELGEEDGDEDGDDPTEEAEEQRGNGAVPAEPRSVNADTGTGNNGVADID</sequence>
<protein>
    <submittedName>
        <fullName evidence="3">DUF1769-domain-containing protein</fullName>
    </submittedName>
</protein>
<dbReference type="AlphaFoldDB" id="A0A166AAE1"/>
<evidence type="ECO:0000259" key="2">
    <source>
        <dbReference type="Pfam" id="PF08588"/>
    </source>
</evidence>
<feature type="compositionally biased region" description="Acidic residues" evidence="1">
    <location>
        <begin position="263"/>
        <end position="278"/>
    </location>
</feature>
<feature type="domain" description="Domain of unknown function at the cortex 1" evidence="2">
    <location>
        <begin position="3"/>
        <end position="261"/>
    </location>
</feature>
<reference evidence="3 4" key="1">
    <citation type="journal article" date="2016" name="Mol. Biol. Evol.">
        <title>Comparative Genomics of Early-Diverging Mushroom-Forming Fungi Provides Insights into the Origins of Lignocellulose Decay Capabilities.</title>
        <authorList>
            <person name="Nagy L.G."/>
            <person name="Riley R."/>
            <person name="Tritt A."/>
            <person name="Adam C."/>
            <person name="Daum C."/>
            <person name="Floudas D."/>
            <person name="Sun H."/>
            <person name="Yadav J.S."/>
            <person name="Pangilinan J."/>
            <person name="Larsson K.H."/>
            <person name="Matsuura K."/>
            <person name="Barry K."/>
            <person name="Labutti K."/>
            <person name="Kuo R."/>
            <person name="Ohm R.A."/>
            <person name="Bhattacharya S.S."/>
            <person name="Shirouzu T."/>
            <person name="Yoshinaga Y."/>
            <person name="Martin F.M."/>
            <person name="Grigoriev I.V."/>
            <person name="Hibbett D.S."/>
        </authorList>
    </citation>
    <scope>NUCLEOTIDE SEQUENCE [LARGE SCALE GENOMIC DNA]</scope>
    <source>
        <strain evidence="3 4">HHB12029</strain>
    </source>
</reference>
<keyword evidence="4" id="KW-1185">Reference proteome</keyword>
<evidence type="ECO:0000313" key="3">
    <source>
        <dbReference type="EMBL" id="KZV90059.1"/>
    </source>
</evidence>
<proteinExistence type="predicted"/>
<dbReference type="InParanoid" id="A0A166AAE1"/>
<organism evidence="3 4">
    <name type="scientific">Exidia glandulosa HHB12029</name>
    <dbReference type="NCBI Taxonomy" id="1314781"/>
    <lineage>
        <taxon>Eukaryota</taxon>
        <taxon>Fungi</taxon>
        <taxon>Dikarya</taxon>
        <taxon>Basidiomycota</taxon>
        <taxon>Agaricomycotina</taxon>
        <taxon>Agaricomycetes</taxon>
        <taxon>Auriculariales</taxon>
        <taxon>Exidiaceae</taxon>
        <taxon>Exidia</taxon>
    </lineage>
</organism>
<dbReference type="OrthoDB" id="2119945at2759"/>
<feature type="region of interest" description="Disordered" evidence="1">
    <location>
        <begin position="263"/>
        <end position="308"/>
    </location>
</feature>
<dbReference type="STRING" id="1314781.A0A166AAE1"/>
<name>A0A166AAE1_EXIGL</name>